<accession>A0AAE0JTJ3</accession>
<protein>
    <submittedName>
        <fullName evidence="2">Uncharacterized protein</fullName>
    </submittedName>
</protein>
<comment type="caution">
    <text evidence="2">The sequence shown here is derived from an EMBL/GenBank/DDBJ whole genome shotgun (WGS) entry which is preliminary data.</text>
</comment>
<dbReference type="AlphaFoldDB" id="A0AAE0JTJ3"/>
<dbReference type="EMBL" id="JAULSN010000012">
    <property type="protein sequence ID" value="KAK3361305.1"/>
    <property type="molecule type" value="Genomic_DNA"/>
</dbReference>
<evidence type="ECO:0000313" key="3">
    <source>
        <dbReference type="Proteomes" id="UP001287356"/>
    </source>
</evidence>
<organism evidence="2 3">
    <name type="scientific">Lasiosphaeria ovina</name>
    <dbReference type="NCBI Taxonomy" id="92902"/>
    <lineage>
        <taxon>Eukaryota</taxon>
        <taxon>Fungi</taxon>
        <taxon>Dikarya</taxon>
        <taxon>Ascomycota</taxon>
        <taxon>Pezizomycotina</taxon>
        <taxon>Sordariomycetes</taxon>
        <taxon>Sordariomycetidae</taxon>
        <taxon>Sordariales</taxon>
        <taxon>Lasiosphaeriaceae</taxon>
        <taxon>Lasiosphaeria</taxon>
    </lineage>
</organism>
<reference evidence="2" key="1">
    <citation type="journal article" date="2023" name="Mol. Phylogenet. Evol.">
        <title>Genome-scale phylogeny and comparative genomics of the fungal order Sordariales.</title>
        <authorList>
            <person name="Hensen N."/>
            <person name="Bonometti L."/>
            <person name="Westerberg I."/>
            <person name="Brannstrom I.O."/>
            <person name="Guillou S."/>
            <person name="Cros-Aarteil S."/>
            <person name="Calhoun S."/>
            <person name="Haridas S."/>
            <person name="Kuo A."/>
            <person name="Mondo S."/>
            <person name="Pangilinan J."/>
            <person name="Riley R."/>
            <person name="LaButti K."/>
            <person name="Andreopoulos B."/>
            <person name="Lipzen A."/>
            <person name="Chen C."/>
            <person name="Yan M."/>
            <person name="Daum C."/>
            <person name="Ng V."/>
            <person name="Clum A."/>
            <person name="Steindorff A."/>
            <person name="Ohm R.A."/>
            <person name="Martin F."/>
            <person name="Silar P."/>
            <person name="Natvig D.O."/>
            <person name="Lalanne C."/>
            <person name="Gautier V."/>
            <person name="Ament-Velasquez S.L."/>
            <person name="Kruys A."/>
            <person name="Hutchinson M.I."/>
            <person name="Powell A.J."/>
            <person name="Barry K."/>
            <person name="Miller A.N."/>
            <person name="Grigoriev I.V."/>
            <person name="Debuchy R."/>
            <person name="Gladieux P."/>
            <person name="Hiltunen Thoren M."/>
            <person name="Johannesson H."/>
        </authorList>
    </citation>
    <scope>NUCLEOTIDE SEQUENCE</scope>
    <source>
        <strain evidence="2">CBS 958.72</strain>
    </source>
</reference>
<feature type="transmembrane region" description="Helical" evidence="1">
    <location>
        <begin position="12"/>
        <end position="33"/>
    </location>
</feature>
<evidence type="ECO:0000313" key="2">
    <source>
        <dbReference type="EMBL" id="KAK3361305.1"/>
    </source>
</evidence>
<keyword evidence="3" id="KW-1185">Reference proteome</keyword>
<evidence type="ECO:0000256" key="1">
    <source>
        <dbReference type="SAM" id="Phobius"/>
    </source>
</evidence>
<keyword evidence="1" id="KW-0812">Transmembrane</keyword>
<dbReference type="Proteomes" id="UP001287356">
    <property type="component" value="Unassembled WGS sequence"/>
</dbReference>
<keyword evidence="1" id="KW-0472">Membrane</keyword>
<reference evidence="2" key="2">
    <citation type="submission" date="2023-06" db="EMBL/GenBank/DDBJ databases">
        <authorList>
            <consortium name="Lawrence Berkeley National Laboratory"/>
            <person name="Haridas S."/>
            <person name="Hensen N."/>
            <person name="Bonometti L."/>
            <person name="Westerberg I."/>
            <person name="Brannstrom I.O."/>
            <person name="Guillou S."/>
            <person name="Cros-Aarteil S."/>
            <person name="Calhoun S."/>
            <person name="Kuo A."/>
            <person name="Mondo S."/>
            <person name="Pangilinan J."/>
            <person name="Riley R."/>
            <person name="Labutti K."/>
            <person name="Andreopoulos B."/>
            <person name="Lipzen A."/>
            <person name="Chen C."/>
            <person name="Yanf M."/>
            <person name="Daum C."/>
            <person name="Ng V."/>
            <person name="Clum A."/>
            <person name="Steindorff A."/>
            <person name="Ohm R."/>
            <person name="Martin F."/>
            <person name="Silar P."/>
            <person name="Natvig D."/>
            <person name="Lalanne C."/>
            <person name="Gautier V."/>
            <person name="Ament-Velasquez S.L."/>
            <person name="Kruys A."/>
            <person name="Hutchinson M.I."/>
            <person name="Powell A.J."/>
            <person name="Barry K."/>
            <person name="Miller A.N."/>
            <person name="Grigoriev I.V."/>
            <person name="Debuchy R."/>
            <person name="Gladieux P."/>
            <person name="Thoren M.H."/>
            <person name="Johannesson H."/>
        </authorList>
    </citation>
    <scope>NUCLEOTIDE SEQUENCE</scope>
    <source>
        <strain evidence="2">CBS 958.72</strain>
    </source>
</reference>
<keyword evidence="1" id="KW-1133">Transmembrane helix</keyword>
<proteinExistence type="predicted"/>
<sequence length="329" mass="35535">MDASSNFFVQHQARLVAGGIVSLTAISAALYLVKRELDRACPRVSVAQLPKASATRNFIEAANKTAPPARRAWGLDTPPPLLSPWRPGEPGREASATHWVPSFAALQVDVPASLLVSPRAGLDDNDNGNNNNNTTRLMQTLVAAFLAARATGPDSWLLDRDVPPLAFAPAHRLFGRPAGLGAFVLGTWSRQRQLQPDRDLPPAAPQLPLCAFPSNAAAVRSSGDPDSAGAVVYWRVPAGFGAAVDGAARKCWLPWRLPAGGFQEFVVERVSPATARVTYVSAEAARLWPDGAVGAADYGKLPWFLYELHVVYAQCLLYNTLRRLRSWQK</sequence>
<gene>
    <name evidence="2" type="ORF">B0T24DRAFT_684970</name>
</gene>
<name>A0AAE0JTJ3_9PEZI</name>